<comment type="caution">
    <text evidence="1">The sequence shown here is derived from an EMBL/GenBank/DDBJ whole genome shotgun (WGS) entry which is preliminary data.</text>
</comment>
<proteinExistence type="predicted"/>
<dbReference type="AlphaFoldDB" id="A0A8S0SNL6"/>
<gene>
    <name evidence="1" type="ORF">OLEA9_A070167</name>
</gene>
<evidence type="ECO:0000313" key="1">
    <source>
        <dbReference type="EMBL" id="CAA2993314.1"/>
    </source>
</evidence>
<name>A0A8S0SNL6_OLEEU</name>
<evidence type="ECO:0000313" key="2">
    <source>
        <dbReference type="Proteomes" id="UP000594638"/>
    </source>
</evidence>
<sequence length="150" mass="17284">MAHRPEQGLRLLEPLYTTTTIIINQNQHYCCHHQPSTPLPPPTINHCHHLESLTTAKINTTHNHHQPLLPQIGHYISTAATAINTHRLPDPKKKSPKERQGRFWTNLQAIHRRQIPIAMICNFPLFDRQQRWAQTTAASPPLEWVATLRS</sequence>
<dbReference type="Gramene" id="OE9A070167T1">
    <property type="protein sequence ID" value="OE9A070167C1"/>
    <property type="gene ID" value="OE9A070167"/>
</dbReference>
<accession>A0A8S0SNL6</accession>
<reference evidence="1 2" key="1">
    <citation type="submission" date="2019-12" db="EMBL/GenBank/DDBJ databases">
        <authorList>
            <person name="Alioto T."/>
            <person name="Alioto T."/>
            <person name="Gomez Garrido J."/>
        </authorList>
    </citation>
    <scope>NUCLEOTIDE SEQUENCE [LARGE SCALE GENOMIC DNA]</scope>
</reference>
<dbReference type="EMBL" id="CACTIH010005448">
    <property type="protein sequence ID" value="CAA2993314.1"/>
    <property type="molecule type" value="Genomic_DNA"/>
</dbReference>
<organism evidence="1 2">
    <name type="scientific">Olea europaea subsp. europaea</name>
    <dbReference type="NCBI Taxonomy" id="158383"/>
    <lineage>
        <taxon>Eukaryota</taxon>
        <taxon>Viridiplantae</taxon>
        <taxon>Streptophyta</taxon>
        <taxon>Embryophyta</taxon>
        <taxon>Tracheophyta</taxon>
        <taxon>Spermatophyta</taxon>
        <taxon>Magnoliopsida</taxon>
        <taxon>eudicotyledons</taxon>
        <taxon>Gunneridae</taxon>
        <taxon>Pentapetalae</taxon>
        <taxon>asterids</taxon>
        <taxon>lamiids</taxon>
        <taxon>Lamiales</taxon>
        <taxon>Oleaceae</taxon>
        <taxon>Oleeae</taxon>
        <taxon>Olea</taxon>
    </lineage>
</organism>
<keyword evidence="2" id="KW-1185">Reference proteome</keyword>
<dbReference type="Proteomes" id="UP000594638">
    <property type="component" value="Unassembled WGS sequence"/>
</dbReference>
<protein>
    <submittedName>
        <fullName evidence="1">Uncharacterized protein</fullName>
    </submittedName>
</protein>